<organism evidence="3">
    <name type="scientific">Aureococcus anophagefferens</name>
    <name type="common">Harmful bloom alga</name>
    <dbReference type="NCBI Taxonomy" id="44056"/>
    <lineage>
        <taxon>Eukaryota</taxon>
        <taxon>Sar</taxon>
        <taxon>Stramenopiles</taxon>
        <taxon>Ochrophyta</taxon>
        <taxon>Pelagophyceae</taxon>
        <taxon>Pelagomonadales</taxon>
        <taxon>Pelagomonadaceae</taxon>
        <taxon>Aureococcus</taxon>
    </lineage>
</organism>
<feature type="non-terminal residue" evidence="2">
    <location>
        <position position="336"/>
    </location>
</feature>
<feature type="region of interest" description="Disordered" evidence="1">
    <location>
        <begin position="198"/>
        <end position="222"/>
    </location>
</feature>
<sequence>MPCTIVIDDDDGQPRAGHVAHRARAAAGHGRRREQVHAALQRAGGAHAMDGEIPARHHLERLLRGRGRRLARRRQRLRLLDGERDAGDRGPGPRPALRRPRLRVAPREHVVQAHDRRPERRGRGGRLRGAAQRHGPLRRVHGLQRRVLRAADGPARARRLRRGLRRRQRVVLPVPLDERDERQRVDLLRPLCPRAGVHARHRAHEQRVGAPRERDDPGAAHVAARDRLRVLRRLSSRLLGEPDPQGRLRLARDGGPRRHGRVLRRAQRVGDLRLRLARGPQGVLPLVVRGRRGLLRGAVRDHELLHGRRLRGHAERGPRGPPRPEPELPARQARGG</sequence>
<evidence type="ECO:0000313" key="3">
    <source>
        <dbReference type="Proteomes" id="UP000002729"/>
    </source>
</evidence>
<feature type="compositionally biased region" description="Basic and acidic residues" evidence="1">
    <location>
        <begin position="244"/>
        <end position="256"/>
    </location>
</feature>
<feature type="region of interest" description="Disordered" evidence="1">
    <location>
        <begin position="241"/>
        <end position="260"/>
    </location>
</feature>
<gene>
    <name evidence="2" type="ORF">AURANDRAFT_71074</name>
</gene>
<protein>
    <submittedName>
        <fullName evidence="2">Expressed protein</fullName>
    </submittedName>
</protein>
<feature type="region of interest" description="Disordered" evidence="1">
    <location>
        <begin position="306"/>
        <end position="336"/>
    </location>
</feature>
<name>F0Y1F8_AURAN</name>
<feature type="compositionally biased region" description="Basic and acidic residues" evidence="1">
    <location>
        <begin position="105"/>
        <end position="122"/>
    </location>
</feature>
<dbReference type="GeneID" id="20228058"/>
<proteinExistence type="predicted"/>
<evidence type="ECO:0000313" key="2">
    <source>
        <dbReference type="EMBL" id="EGB10816.1"/>
    </source>
</evidence>
<feature type="compositionally biased region" description="Basic and acidic residues" evidence="1">
    <location>
        <begin position="306"/>
        <end position="328"/>
    </location>
</feature>
<dbReference type="KEGG" id="aaf:AURANDRAFT_71074"/>
<reference evidence="2 3" key="1">
    <citation type="journal article" date="2011" name="Proc. Natl. Acad. Sci. U.S.A.">
        <title>Niche of harmful alga Aureococcus anophagefferens revealed through ecogenomics.</title>
        <authorList>
            <person name="Gobler C.J."/>
            <person name="Berry D.L."/>
            <person name="Dyhrman S.T."/>
            <person name="Wilhelm S.W."/>
            <person name="Salamov A."/>
            <person name="Lobanov A.V."/>
            <person name="Zhang Y."/>
            <person name="Collier J.L."/>
            <person name="Wurch L.L."/>
            <person name="Kustka A.B."/>
            <person name="Dill B.D."/>
            <person name="Shah M."/>
            <person name="VerBerkmoes N.C."/>
            <person name="Kuo A."/>
            <person name="Terry A."/>
            <person name="Pangilinan J."/>
            <person name="Lindquist E.A."/>
            <person name="Lucas S."/>
            <person name="Paulsen I.T."/>
            <person name="Hattenrath-Lehmann T.K."/>
            <person name="Talmage S.C."/>
            <person name="Walker E.A."/>
            <person name="Koch F."/>
            <person name="Burson A.M."/>
            <person name="Marcoval M.A."/>
            <person name="Tang Y.Z."/>
            <person name="Lecleir G.R."/>
            <person name="Coyne K.J."/>
            <person name="Berg G.M."/>
            <person name="Bertrand E.M."/>
            <person name="Saito M.A."/>
            <person name="Gladyshev V.N."/>
            <person name="Grigoriev I.V."/>
        </authorList>
    </citation>
    <scope>NUCLEOTIDE SEQUENCE [LARGE SCALE GENOMIC DNA]</scope>
    <source>
        <strain evidence="3">CCMP 1984</strain>
    </source>
</reference>
<evidence type="ECO:0000256" key="1">
    <source>
        <dbReference type="SAM" id="MobiDB-lite"/>
    </source>
</evidence>
<feature type="compositionally biased region" description="Basic and acidic residues" evidence="1">
    <location>
        <begin position="205"/>
        <end position="222"/>
    </location>
</feature>
<keyword evidence="3" id="KW-1185">Reference proteome</keyword>
<dbReference type="AlphaFoldDB" id="F0Y1F8"/>
<dbReference type="InParanoid" id="F0Y1F8"/>
<accession>F0Y1F8</accession>
<feature type="region of interest" description="Disordered" evidence="1">
    <location>
        <begin position="81"/>
        <end position="135"/>
    </location>
</feature>
<dbReference type="RefSeq" id="XP_009034402.1">
    <property type="nucleotide sequence ID" value="XM_009036154.1"/>
</dbReference>
<dbReference type="EMBL" id="GL833123">
    <property type="protein sequence ID" value="EGB10816.1"/>
    <property type="molecule type" value="Genomic_DNA"/>
</dbReference>
<dbReference type="Proteomes" id="UP000002729">
    <property type="component" value="Unassembled WGS sequence"/>
</dbReference>